<keyword evidence="2 5" id="KW-0238">DNA-binding</keyword>
<evidence type="ECO:0000259" key="4">
    <source>
        <dbReference type="PROSITE" id="PS50987"/>
    </source>
</evidence>
<dbReference type="GO" id="GO:0003700">
    <property type="term" value="F:DNA-binding transcription factor activity"/>
    <property type="evidence" value="ECO:0007669"/>
    <property type="project" value="InterPro"/>
</dbReference>
<dbReference type="PRINTS" id="PR00778">
    <property type="entry name" value="HTHARSR"/>
</dbReference>
<dbReference type="InterPro" id="IPR051011">
    <property type="entry name" value="Metal_resp_trans_reg"/>
</dbReference>
<dbReference type="SUPFAM" id="SSF46785">
    <property type="entry name" value="Winged helix' DNA-binding domain"/>
    <property type="match status" value="1"/>
</dbReference>
<dbReference type="InterPro" id="IPR011991">
    <property type="entry name" value="ArsR-like_HTH"/>
</dbReference>
<dbReference type="PANTHER" id="PTHR43132">
    <property type="entry name" value="ARSENICAL RESISTANCE OPERON REPRESSOR ARSR-RELATED"/>
    <property type="match status" value="1"/>
</dbReference>
<dbReference type="PANTHER" id="PTHR43132:SF9">
    <property type="entry name" value="ARSR FAMILY TRANSCRIPTIONAL REGULATORY PROTEIN"/>
    <property type="match status" value="1"/>
</dbReference>
<evidence type="ECO:0000256" key="1">
    <source>
        <dbReference type="ARBA" id="ARBA00023015"/>
    </source>
</evidence>
<dbReference type="Pfam" id="PF01022">
    <property type="entry name" value="HTH_5"/>
    <property type="match status" value="1"/>
</dbReference>
<evidence type="ECO:0000313" key="5">
    <source>
        <dbReference type="EMBL" id="MBB5887243.1"/>
    </source>
</evidence>
<dbReference type="RefSeq" id="WP_183538238.1">
    <property type="nucleotide sequence ID" value="NZ_DASWOY010000024.1"/>
</dbReference>
<accession>A0A841C337</accession>
<feature type="domain" description="HTH arsR-type" evidence="4">
    <location>
        <begin position="1"/>
        <end position="93"/>
    </location>
</feature>
<reference evidence="5 6" key="1">
    <citation type="submission" date="2020-08" db="EMBL/GenBank/DDBJ databases">
        <title>Genomic Encyclopedia of Type Strains, Phase IV (KMG-IV): sequencing the most valuable type-strain genomes for metagenomic binning, comparative biology and taxonomic classification.</title>
        <authorList>
            <person name="Goeker M."/>
        </authorList>
    </citation>
    <scope>NUCLEOTIDE SEQUENCE [LARGE SCALE GENOMIC DNA]</scope>
    <source>
        <strain evidence="5 6">DSM 14925</strain>
    </source>
</reference>
<keyword evidence="6" id="KW-1185">Reference proteome</keyword>
<proteinExistence type="predicted"/>
<dbReference type="AlphaFoldDB" id="A0A841C337"/>
<comment type="caution">
    <text evidence="5">The sequence shown here is derived from an EMBL/GenBank/DDBJ whole genome shotgun (WGS) entry which is preliminary data.</text>
</comment>
<dbReference type="InterPro" id="IPR001845">
    <property type="entry name" value="HTH_ArsR_DNA-bd_dom"/>
</dbReference>
<keyword evidence="3" id="KW-0804">Transcription</keyword>
<evidence type="ECO:0000256" key="2">
    <source>
        <dbReference type="ARBA" id="ARBA00023125"/>
    </source>
</evidence>
<protein>
    <submittedName>
        <fullName evidence="5">DNA-binding transcriptional ArsR family regulator</fullName>
    </submittedName>
</protein>
<dbReference type="SMART" id="SM00418">
    <property type="entry name" value="HTH_ARSR"/>
    <property type="match status" value="1"/>
</dbReference>
<dbReference type="PROSITE" id="PS50987">
    <property type="entry name" value="HTH_ARSR_2"/>
    <property type="match status" value="1"/>
</dbReference>
<organism evidence="5 6">
    <name type="scientific">Lactovum miscens</name>
    <dbReference type="NCBI Taxonomy" id="190387"/>
    <lineage>
        <taxon>Bacteria</taxon>
        <taxon>Bacillati</taxon>
        <taxon>Bacillota</taxon>
        <taxon>Bacilli</taxon>
        <taxon>Lactobacillales</taxon>
        <taxon>Streptococcaceae</taxon>
        <taxon>Lactovum</taxon>
    </lineage>
</organism>
<dbReference type="GO" id="GO:0003677">
    <property type="term" value="F:DNA binding"/>
    <property type="evidence" value="ECO:0007669"/>
    <property type="project" value="UniProtKB-KW"/>
</dbReference>
<dbReference type="InterPro" id="IPR036388">
    <property type="entry name" value="WH-like_DNA-bd_sf"/>
</dbReference>
<dbReference type="NCBIfam" id="NF033788">
    <property type="entry name" value="HTH_metalloreg"/>
    <property type="match status" value="1"/>
</dbReference>
<dbReference type="CDD" id="cd00090">
    <property type="entry name" value="HTH_ARSR"/>
    <property type="match status" value="1"/>
</dbReference>
<gene>
    <name evidence="5" type="ORF">HNQ37_000111</name>
</gene>
<keyword evidence="1" id="KW-0805">Transcription regulation</keyword>
<evidence type="ECO:0000256" key="3">
    <source>
        <dbReference type="ARBA" id="ARBA00023163"/>
    </source>
</evidence>
<name>A0A841C337_9LACT</name>
<sequence>MNNIDLQKSANFFKLFGNENRLRILMTLFSEAKTVGQIVDLTDLSQSLVSQQLKLLKSSAVLSSEKSGKTVIYRISDHHILHLMQDVFDHLTE</sequence>
<dbReference type="EMBL" id="JACHHV010000001">
    <property type="protein sequence ID" value="MBB5887243.1"/>
    <property type="molecule type" value="Genomic_DNA"/>
</dbReference>
<dbReference type="InterPro" id="IPR036390">
    <property type="entry name" value="WH_DNA-bd_sf"/>
</dbReference>
<dbReference type="Proteomes" id="UP000562464">
    <property type="component" value="Unassembled WGS sequence"/>
</dbReference>
<evidence type="ECO:0000313" key="6">
    <source>
        <dbReference type="Proteomes" id="UP000562464"/>
    </source>
</evidence>
<dbReference type="Gene3D" id="1.10.10.10">
    <property type="entry name" value="Winged helix-like DNA-binding domain superfamily/Winged helix DNA-binding domain"/>
    <property type="match status" value="1"/>
</dbReference>